<sequence length="395" mass="46220">MPHFLASNISLPSLPYMQEDFTFVYEAIKCNDANQSLILVEYKQNAFFLRKQKRATKNNSILKCEKSSAKVHTGVIKNALKILSKHQDSLISHNLNNNSPRQNLQLPYFKPIEFFLDFRDRFIMEIGFGSGRHLLHLAQNNPHRICIGVEIHTPSIEQILRQIELLGLENLFIINADARVLLEILPDSKADRIYLHFPVPWNKKPHRRVFSARFLQEVLRVLDENAFLHLRSDDEIYFKDTLNLALNEPLLHLEVYKNTKLDITSKYEARWERQQKDIYDMKIFKQNGEKNTKNVQNNQNRFSFDKILRKNVDNYTDFSYKKIAKDWFLHIDGLYCAGDVYVMTLCFGDFFQPQNAFLQIAFYPTLSAHYIGGDPIPTQAAIKAHTHLMQILTQE</sequence>
<dbReference type="GO" id="GO:0008176">
    <property type="term" value="F:tRNA (guanine(46)-N7)-methyltransferase activity"/>
    <property type="evidence" value="ECO:0007669"/>
    <property type="project" value="UniProtKB-UniRule"/>
</dbReference>
<evidence type="ECO:0000256" key="4">
    <source>
        <dbReference type="ARBA" id="ARBA00022679"/>
    </source>
</evidence>
<dbReference type="PROSITE" id="PS51625">
    <property type="entry name" value="SAM_MT_TRMB"/>
    <property type="match status" value="1"/>
</dbReference>
<keyword evidence="10" id="KW-1185">Reference proteome</keyword>
<dbReference type="AlphaFoldDB" id="A0A099UE88"/>
<evidence type="ECO:0000313" key="9">
    <source>
        <dbReference type="EMBL" id="TLD79609.1"/>
    </source>
</evidence>
<dbReference type="KEGG" id="hty:BN2458_PEG0361"/>
<dbReference type="InterPro" id="IPR003358">
    <property type="entry name" value="tRNA_(Gua-N-7)_MeTrfase_Trmb"/>
</dbReference>
<evidence type="ECO:0000256" key="7">
    <source>
        <dbReference type="HAMAP-Rule" id="MF_01057"/>
    </source>
</evidence>
<feature type="binding site" evidence="7">
    <location>
        <position position="233"/>
    </location>
    <ligand>
        <name>substrate</name>
    </ligand>
</feature>
<dbReference type="OrthoDB" id="9802090at2"/>
<evidence type="ECO:0000313" key="11">
    <source>
        <dbReference type="Proteomes" id="UP000064525"/>
    </source>
</evidence>
<evidence type="ECO:0000256" key="2">
    <source>
        <dbReference type="ARBA" id="ARBA00003015"/>
    </source>
</evidence>
<comment type="catalytic activity">
    <reaction evidence="1 7">
        <text>guanosine(46) in tRNA + S-adenosyl-L-methionine = N(7)-methylguanosine(46) in tRNA + S-adenosyl-L-homocysteine</text>
        <dbReference type="Rhea" id="RHEA:42708"/>
        <dbReference type="Rhea" id="RHEA-COMP:10188"/>
        <dbReference type="Rhea" id="RHEA-COMP:10189"/>
        <dbReference type="ChEBI" id="CHEBI:57856"/>
        <dbReference type="ChEBI" id="CHEBI:59789"/>
        <dbReference type="ChEBI" id="CHEBI:74269"/>
        <dbReference type="ChEBI" id="CHEBI:74480"/>
        <dbReference type="EC" id="2.1.1.33"/>
    </reaction>
</comment>
<comment type="similarity">
    <text evidence="7">Belongs to the class I-like SAM-binding methyltransferase superfamily. TrmB family.</text>
</comment>
<dbReference type="PATRIC" id="fig|76936.10.peg.350"/>
<dbReference type="InterPro" id="IPR055361">
    <property type="entry name" value="tRNA_methyltr_TrmB_bact"/>
</dbReference>
<evidence type="ECO:0000256" key="5">
    <source>
        <dbReference type="ARBA" id="ARBA00022691"/>
    </source>
</evidence>
<protein>
    <recommendedName>
        <fullName evidence="7">tRNA (guanine-N(7)-)-methyltransferase</fullName>
        <ecNumber evidence="7">2.1.1.33</ecNumber>
    </recommendedName>
    <alternativeName>
        <fullName evidence="7">tRNA (guanine(46)-N(7))-methyltransferase</fullName>
    </alternativeName>
    <alternativeName>
        <fullName evidence="7">tRNA(m7G46)-methyltransferase</fullName>
    </alternativeName>
</protein>
<evidence type="ECO:0000256" key="1">
    <source>
        <dbReference type="ARBA" id="ARBA00000142"/>
    </source>
</evidence>
<dbReference type="EMBL" id="LN907858">
    <property type="protein sequence ID" value="CUU39248.1"/>
    <property type="molecule type" value="Genomic_DNA"/>
</dbReference>
<dbReference type="CDD" id="cd02440">
    <property type="entry name" value="AdoMet_MTases"/>
    <property type="match status" value="1"/>
</dbReference>
<reference evidence="8" key="2">
    <citation type="submission" date="2015-11" db="EMBL/GenBank/DDBJ databases">
        <authorList>
            <person name="Zhang Y."/>
            <person name="Guo Z."/>
        </authorList>
    </citation>
    <scope>NUCLEOTIDE SEQUENCE</scope>
    <source>
        <strain evidence="8">1</strain>
    </source>
</reference>
<feature type="binding site" evidence="7">
    <location>
        <position position="177"/>
    </location>
    <ligand>
        <name>S-adenosyl-L-methionine</name>
        <dbReference type="ChEBI" id="CHEBI:59789"/>
    </ligand>
</feature>
<dbReference type="EMBL" id="JRPF02000001">
    <property type="protein sequence ID" value="TLD79609.1"/>
    <property type="molecule type" value="Genomic_DNA"/>
</dbReference>
<dbReference type="PANTHER" id="PTHR23417:SF14">
    <property type="entry name" value="PENTACOTRIPEPTIDE-REPEAT REGION OF PRORP DOMAIN-CONTAINING PROTEIN"/>
    <property type="match status" value="1"/>
</dbReference>
<gene>
    <name evidence="7 9" type="primary">trmB</name>
    <name evidence="8" type="ORF">BN2458_PEG0361</name>
    <name evidence="9" type="ORF">LS75_001360</name>
</gene>
<dbReference type="GeneID" id="78150686"/>
<keyword evidence="6 7" id="KW-0819">tRNA processing</keyword>
<dbReference type="STRING" id="76936.BN2458_PEG0361"/>
<evidence type="ECO:0000313" key="10">
    <source>
        <dbReference type="Proteomes" id="UP000029925"/>
    </source>
</evidence>
<dbReference type="Gene3D" id="3.40.50.150">
    <property type="entry name" value="Vaccinia Virus protein VP39"/>
    <property type="match status" value="1"/>
</dbReference>
<reference evidence="11" key="3">
    <citation type="submission" date="2015-11" db="EMBL/GenBank/DDBJ databases">
        <authorList>
            <person name="Anvar S.Y."/>
        </authorList>
    </citation>
    <scope>NUCLEOTIDE SEQUENCE [LARGE SCALE GENOMIC DNA]</scope>
</reference>
<keyword evidence="3 7" id="KW-0489">Methyltransferase</keyword>
<dbReference type="SUPFAM" id="SSF53335">
    <property type="entry name" value="S-adenosyl-L-methionine-dependent methyltransferases"/>
    <property type="match status" value="1"/>
</dbReference>
<accession>A0A099UE88</accession>
<feature type="binding site" evidence="7">
    <location>
        <position position="150"/>
    </location>
    <ligand>
        <name>S-adenosyl-L-methionine</name>
        <dbReference type="ChEBI" id="CHEBI:59789"/>
    </ligand>
</feature>
<keyword evidence="4 7" id="KW-0808">Transferase</keyword>
<dbReference type="HAMAP" id="MF_01057">
    <property type="entry name" value="tRNA_methyltr_TrmB"/>
    <property type="match status" value="1"/>
</dbReference>
<evidence type="ECO:0000313" key="8">
    <source>
        <dbReference type="EMBL" id="CUU39248.1"/>
    </source>
</evidence>
<dbReference type="EC" id="2.1.1.33" evidence="7"/>
<evidence type="ECO:0000256" key="6">
    <source>
        <dbReference type="ARBA" id="ARBA00022694"/>
    </source>
</evidence>
<organism evidence="8 11">
    <name type="scientific">Helicobacter typhlonius</name>
    <dbReference type="NCBI Taxonomy" id="76936"/>
    <lineage>
        <taxon>Bacteria</taxon>
        <taxon>Pseudomonadati</taxon>
        <taxon>Campylobacterota</taxon>
        <taxon>Epsilonproteobacteria</taxon>
        <taxon>Campylobacterales</taxon>
        <taxon>Helicobacteraceae</taxon>
        <taxon>Helicobacter</taxon>
    </lineage>
</organism>
<keyword evidence="5 7" id="KW-0949">S-adenosyl-L-methionine</keyword>
<dbReference type="UniPathway" id="UPA00989"/>
<dbReference type="Proteomes" id="UP000029925">
    <property type="component" value="Unassembled WGS sequence"/>
</dbReference>
<dbReference type="RefSeq" id="WP_034343340.1">
    <property type="nucleotide sequence ID" value="NZ_CAOJBX010000001.1"/>
</dbReference>
<dbReference type="NCBIfam" id="NF010719">
    <property type="entry name" value="PRK14121.1"/>
    <property type="match status" value="1"/>
</dbReference>
<dbReference type="Proteomes" id="UP000064525">
    <property type="component" value="Chromosome I"/>
</dbReference>
<dbReference type="InterPro" id="IPR029063">
    <property type="entry name" value="SAM-dependent_MTases_sf"/>
</dbReference>
<comment type="function">
    <text evidence="2 7">Catalyzes the formation of N(7)-methylguanine at position 46 (m7G46) in tRNA.</text>
</comment>
<feature type="binding site" evidence="7">
    <location>
        <position position="203"/>
    </location>
    <ligand>
        <name>substrate</name>
    </ligand>
</feature>
<dbReference type="GO" id="GO:0043527">
    <property type="term" value="C:tRNA methyltransferase complex"/>
    <property type="evidence" value="ECO:0007669"/>
    <property type="project" value="TreeGrafter"/>
</dbReference>
<name>A0A099UE88_9HELI</name>
<comment type="pathway">
    <text evidence="7">tRNA modification; N(7)-methylguanine-tRNA biosynthesis.</text>
</comment>
<dbReference type="NCBIfam" id="TIGR00091">
    <property type="entry name" value="tRNA (guanosine(46)-N7)-methyltransferase TrmB"/>
    <property type="match status" value="1"/>
</dbReference>
<feature type="binding site" evidence="7">
    <location>
        <position position="125"/>
    </location>
    <ligand>
        <name>S-adenosyl-L-methionine</name>
        <dbReference type="ChEBI" id="CHEBI:59789"/>
    </ligand>
</feature>
<proteinExistence type="inferred from homology"/>
<comment type="caution">
    <text evidence="7">Lacks conserved residue(s) required for the propagation of feature annotation.</text>
</comment>
<dbReference type="PANTHER" id="PTHR23417">
    <property type="entry name" value="3-DEOXY-D-MANNO-OCTULOSONIC-ACID TRANSFERASE/TRNA GUANINE-N 7 - -METHYLTRANSFERASE"/>
    <property type="match status" value="1"/>
</dbReference>
<reference evidence="9 10" key="1">
    <citation type="journal article" date="2014" name="Genome Announc.">
        <title>Draft genome sequences of eight enterohepatic helicobacter species isolated from both laboratory and wild rodents.</title>
        <authorList>
            <person name="Sheh A."/>
            <person name="Shen Z."/>
            <person name="Fox J.G."/>
        </authorList>
    </citation>
    <scope>NUCLEOTIDE SEQUENCE [LARGE SCALE GENOMIC DNA]</scope>
    <source>
        <strain evidence="9 10">MIT 98-6810</strain>
    </source>
</reference>
<dbReference type="Pfam" id="PF02390">
    <property type="entry name" value="Methyltransf_4"/>
    <property type="match status" value="1"/>
</dbReference>
<evidence type="ECO:0000256" key="3">
    <source>
        <dbReference type="ARBA" id="ARBA00022603"/>
    </source>
</evidence>